<comment type="caution">
    <text evidence="1">The sequence shown here is derived from an EMBL/GenBank/DDBJ whole genome shotgun (WGS) entry which is preliminary data.</text>
</comment>
<gene>
    <name evidence="1" type="ORF">IWW38_005231</name>
</gene>
<accession>A0ACC1LX68</accession>
<evidence type="ECO:0000313" key="1">
    <source>
        <dbReference type="EMBL" id="KAJ2886420.1"/>
    </source>
</evidence>
<reference evidence="1" key="1">
    <citation type="submission" date="2022-07" db="EMBL/GenBank/DDBJ databases">
        <title>Phylogenomic reconstructions and comparative analyses of Kickxellomycotina fungi.</title>
        <authorList>
            <person name="Reynolds N.K."/>
            <person name="Stajich J.E."/>
            <person name="Barry K."/>
            <person name="Grigoriev I.V."/>
            <person name="Crous P."/>
            <person name="Smith M.E."/>
        </authorList>
    </citation>
    <scope>NUCLEOTIDE SEQUENCE</scope>
    <source>
        <strain evidence="1">CBS 190363</strain>
    </source>
</reference>
<dbReference type="EMBL" id="JANBVB010002330">
    <property type="protein sequence ID" value="KAJ2886420.1"/>
    <property type="molecule type" value="Genomic_DNA"/>
</dbReference>
<feature type="non-terminal residue" evidence="1">
    <location>
        <position position="230"/>
    </location>
</feature>
<dbReference type="Proteomes" id="UP001139981">
    <property type="component" value="Unassembled WGS sequence"/>
</dbReference>
<organism evidence="1 2">
    <name type="scientific">Coemansia aciculifera</name>
    <dbReference type="NCBI Taxonomy" id="417176"/>
    <lineage>
        <taxon>Eukaryota</taxon>
        <taxon>Fungi</taxon>
        <taxon>Fungi incertae sedis</taxon>
        <taxon>Zoopagomycota</taxon>
        <taxon>Kickxellomycotina</taxon>
        <taxon>Kickxellomycetes</taxon>
        <taxon>Kickxellales</taxon>
        <taxon>Kickxellaceae</taxon>
        <taxon>Coemansia</taxon>
    </lineage>
</organism>
<sequence>MDRVSDEAALRTHNLGRHSALAKSDEIEVAVCTIRESRGWIQRIVDDLKDANVQDPNCRSTAVSPINDSQELASQVCFVSRFTADSSDSIQLQTPLFTPSRCKSNEPLYPVVLEVQPHGTGAGAMDWRRPTKLLHVMVIGLVQVAIVAFVVALWLTLTEKASPLLVWHPVLMCVVLVVLTEAAVITQGMPWTLSLGARQKCRKAYRTAQWIAAAVSAASLLACMRGYGEA</sequence>
<name>A0ACC1LX68_9FUNG</name>
<keyword evidence="2" id="KW-1185">Reference proteome</keyword>
<protein>
    <submittedName>
        <fullName evidence="1">Uncharacterized protein</fullName>
    </submittedName>
</protein>
<evidence type="ECO:0000313" key="2">
    <source>
        <dbReference type="Proteomes" id="UP001139981"/>
    </source>
</evidence>
<proteinExistence type="predicted"/>